<dbReference type="InterPro" id="IPR027474">
    <property type="entry name" value="L-asparaginase_N"/>
</dbReference>
<dbReference type="SMART" id="SM00248">
    <property type="entry name" value="ANK"/>
    <property type="match status" value="4"/>
</dbReference>
<dbReference type="PROSITE" id="PS51732">
    <property type="entry name" value="ASN_GLN_ASE_3"/>
    <property type="match status" value="1"/>
</dbReference>
<dbReference type="InterPro" id="IPR036770">
    <property type="entry name" value="Ankyrin_rpt-contain_sf"/>
</dbReference>
<evidence type="ECO:0000256" key="8">
    <source>
        <dbReference type="RuleBase" id="RU000383"/>
    </source>
</evidence>
<dbReference type="Gene3D" id="1.10.472.10">
    <property type="entry name" value="Cyclin-like"/>
    <property type="match status" value="2"/>
</dbReference>
<dbReference type="SMART" id="SM00385">
    <property type="entry name" value="CYCLIN"/>
    <property type="match status" value="2"/>
</dbReference>
<dbReference type="InterPro" id="IPR002110">
    <property type="entry name" value="Ankyrin_rpt"/>
</dbReference>
<dbReference type="STRING" id="94130.A0A2Z6SBR4"/>
<dbReference type="Gene3D" id="3.40.50.40">
    <property type="match status" value="1"/>
</dbReference>
<evidence type="ECO:0000256" key="2">
    <source>
        <dbReference type="ARBA" id="ARBA00022737"/>
    </source>
</evidence>
<dbReference type="InterPro" id="IPR040919">
    <property type="entry name" value="Asparaginase_C"/>
</dbReference>
<dbReference type="SMART" id="SM00870">
    <property type="entry name" value="Asparaginase"/>
    <property type="match status" value="1"/>
</dbReference>
<dbReference type="Pfam" id="PF00710">
    <property type="entry name" value="Asparaginase"/>
    <property type="match status" value="1"/>
</dbReference>
<dbReference type="Pfam" id="PF00134">
    <property type="entry name" value="Cyclin_N"/>
    <property type="match status" value="1"/>
</dbReference>
<feature type="compositionally biased region" description="Low complexity" evidence="9">
    <location>
        <begin position="1137"/>
        <end position="1154"/>
    </location>
</feature>
<evidence type="ECO:0000256" key="9">
    <source>
        <dbReference type="SAM" id="MobiDB-lite"/>
    </source>
</evidence>
<organism evidence="11 12">
    <name type="scientific">Rhizophagus clarus</name>
    <dbReference type="NCBI Taxonomy" id="94130"/>
    <lineage>
        <taxon>Eukaryota</taxon>
        <taxon>Fungi</taxon>
        <taxon>Fungi incertae sedis</taxon>
        <taxon>Mucoromycota</taxon>
        <taxon>Glomeromycotina</taxon>
        <taxon>Glomeromycetes</taxon>
        <taxon>Glomerales</taxon>
        <taxon>Glomeraceae</taxon>
        <taxon>Rhizophagus</taxon>
    </lineage>
</organism>
<dbReference type="SUPFAM" id="SSF48403">
    <property type="entry name" value="Ankyrin repeat"/>
    <property type="match status" value="1"/>
</dbReference>
<feature type="active site" evidence="7">
    <location>
        <position position="265"/>
    </location>
</feature>
<reference evidence="11 12" key="1">
    <citation type="submission" date="2017-11" db="EMBL/GenBank/DDBJ databases">
        <title>The genome of Rhizophagus clarus HR1 reveals common genetic basis of auxotrophy among arbuscular mycorrhizal fungi.</title>
        <authorList>
            <person name="Kobayashi Y."/>
        </authorList>
    </citation>
    <scope>NUCLEOTIDE SEQUENCE [LARGE SCALE GENOMIC DNA]</scope>
    <source>
        <strain evidence="11 12">HR1</strain>
    </source>
</reference>
<comment type="similarity">
    <text evidence="5">In the N-terminal section; belongs to the asparaginase 1 family.</text>
</comment>
<feature type="region of interest" description="Disordered" evidence="9">
    <location>
        <begin position="1126"/>
        <end position="1183"/>
    </location>
</feature>
<keyword evidence="3" id="KW-0378">Hydrolase</keyword>
<dbReference type="InterPro" id="IPR006034">
    <property type="entry name" value="Asparaginase/glutaminase-like"/>
</dbReference>
<evidence type="ECO:0000259" key="10">
    <source>
        <dbReference type="SMART" id="SM00385"/>
    </source>
</evidence>
<dbReference type="CDD" id="cd08963">
    <property type="entry name" value="L-asparaginase_I"/>
    <property type="match status" value="1"/>
</dbReference>
<dbReference type="SUPFAM" id="SSF47954">
    <property type="entry name" value="Cyclin-like"/>
    <property type="match status" value="2"/>
</dbReference>
<name>A0A2Z6SBR4_9GLOM</name>
<dbReference type="EC" id="3.5.1.1" evidence="1"/>
<dbReference type="PRINTS" id="PR00139">
    <property type="entry name" value="ASNGLNASE"/>
</dbReference>
<dbReference type="Gene3D" id="1.25.40.20">
    <property type="entry name" value="Ankyrin repeat-containing domain"/>
    <property type="match status" value="2"/>
</dbReference>
<evidence type="ECO:0000256" key="1">
    <source>
        <dbReference type="ARBA" id="ARBA00012920"/>
    </source>
</evidence>
<dbReference type="InterPro" id="IPR027473">
    <property type="entry name" value="L-asparaginase_C"/>
</dbReference>
<comment type="similarity">
    <text evidence="8">Belongs to the cyclin family.</text>
</comment>
<dbReference type="InterPro" id="IPR006033">
    <property type="entry name" value="AsnA_fam"/>
</dbReference>
<gene>
    <name evidence="11" type="ORF">RclHR1_04560006</name>
</gene>
<evidence type="ECO:0000313" key="11">
    <source>
        <dbReference type="EMBL" id="GBC02307.1"/>
    </source>
</evidence>
<dbReference type="PROSITE" id="PS50088">
    <property type="entry name" value="ANK_REPEAT"/>
    <property type="match status" value="2"/>
</dbReference>
<evidence type="ECO:0000256" key="4">
    <source>
        <dbReference type="ARBA" id="ARBA00023043"/>
    </source>
</evidence>
<sequence>METKPSKKNFPFGDNDLEFLNKYPQDSQSQLFSKIAHKITKKISFGKSAVVNQNKKMGSQKRKIDNLEIPDSGPFVRSNTPMSGYSSSSEDEYGPSANQPLIFNDAVSIQLHQPRSDMATGELSQVLIIYTGGTIGMKNTRKHGYVPVPDYLTETLAGMSRFHDSTYDLNFRRFSSNSDDQTEEEIYPTAKITLKDPNKDDYVEIFQRSLISPPSLVGKRIRYSIIEYVPLLDSCNITSDDWIRIATDIEANYESFDAFIILHGTDTMAYTASALSFLLEDLGKTVILTGSQVPISEVRNDGIENLLGALTIAGHYVIPEVCLFFHNKLFRGNRCLKMNAVDFDAFDSPNLAPLATVGINIDVNWAEVVRTSSIAKFKAHKTLNRNVSTLRLFPGITETTVKALLAEPTEGLILETYGAGNAPNTRDDLMRALASASDRGVVIVNCTQCKKGIVTDMYATGKALRKVGVVSGNDMTPECALVKLSYLLSDNRFSPTVVRELMTRNLRGELTVVAPKPRFTFHNRTHKIIQNMINAAADANKAAVKDTSLMMDVQEKVLMEKSLYPILLCSAAGTDDLDGMLLLSENYEGMMLMLNCVDYDGRTPLHIACAGGHHRIVKFLLQNGASVHMRDRFGHTPLYEAARNKHKHVIHTLRETGAHFNDAEINDVMFQAISAAANNDVELLKHFVDAGIDINRTGFDHRTALHHAVAEGCLETVQYLLSLPDINTETKDRWGRRPIDDAEMNLGRMWGRDNETEKQLREIVRLLRDKADYQEYETIKIKHPSTSNEYSRSNDNHLNGVNGSRDFVRRSYYIFTCVFLSRFSNFQNKMSKLSLQNAILTYGQLETTPSKKDNIPEELEDELRRLGCDFVQSAGIVLRLPQVAMATAQVLFQRFFYVASLKKFSVRDIGMGALFLASKVSESPCKIRDLINVYNYLIRRYRNEPNESLEYLGQVFYEMKDALVIAEMQILKKLGFNVHVQLPYGLMVNYLKVLELTDHETIPQKAWGYLNDALRTNVYVCYQPATIACAVIWLAARIAQVKLPTSPPWWELFEAELEDILYSIELGLLSFIYIYLSLTILRIHIENISRHIMRLYAIRLPSNLPLSLDELEDYLKNYEDRRKSGINDKVDLRPAPETNETNETNEANETNDTNETNDKVDDLGPAPETNDKDDLGPAPMVED</sequence>
<dbReference type="FunFam" id="3.40.50.1170:FF:000003">
    <property type="entry name" value="60 kDa lysophospholipase"/>
    <property type="match status" value="1"/>
</dbReference>
<dbReference type="InterPro" id="IPR027475">
    <property type="entry name" value="Asparaginase/glutaminase_AS2"/>
</dbReference>
<dbReference type="InterPro" id="IPR041725">
    <property type="entry name" value="L-asparaginase_I"/>
</dbReference>
<dbReference type="PIRSF" id="PIRSF001220">
    <property type="entry name" value="L-ASNase_gatD"/>
    <property type="match status" value="1"/>
</dbReference>
<evidence type="ECO:0000256" key="6">
    <source>
        <dbReference type="PROSITE-ProRule" id="PRU00023"/>
    </source>
</evidence>
<dbReference type="AlphaFoldDB" id="A0A2Z6SBR4"/>
<accession>A0A2Z6SBR4</accession>
<dbReference type="CDD" id="cd20532">
    <property type="entry name" value="CYCLIN_CCNL_rpt1"/>
    <property type="match status" value="1"/>
</dbReference>
<dbReference type="PANTHER" id="PTHR11707:SF28">
    <property type="entry name" value="60 KDA LYSOPHOSPHOLIPASE"/>
    <property type="match status" value="1"/>
</dbReference>
<dbReference type="Proteomes" id="UP000247702">
    <property type="component" value="Unassembled WGS sequence"/>
</dbReference>
<feature type="repeat" description="ANK" evidence="6">
    <location>
        <begin position="633"/>
        <end position="665"/>
    </location>
</feature>
<dbReference type="PROSITE" id="PS00917">
    <property type="entry name" value="ASN_GLN_ASE_2"/>
    <property type="match status" value="1"/>
</dbReference>
<dbReference type="PROSITE" id="PS50297">
    <property type="entry name" value="ANK_REP_REGION"/>
    <property type="match status" value="2"/>
</dbReference>
<dbReference type="NCBIfam" id="TIGR00519">
    <property type="entry name" value="asnASE_I"/>
    <property type="match status" value="1"/>
</dbReference>
<dbReference type="CDD" id="cd20533">
    <property type="entry name" value="CYCLIN_CCNL_rpt2"/>
    <property type="match status" value="1"/>
</dbReference>
<dbReference type="FunFam" id="3.40.50.40:FF:000001">
    <property type="entry name" value="L-asparaginase 1"/>
    <property type="match status" value="1"/>
</dbReference>
<dbReference type="GO" id="GO:0004067">
    <property type="term" value="F:asparaginase activity"/>
    <property type="evidence" value="ECO:0007669"/>
    <property type="project" value="UniProtKB-UniRule"/>
</dbReference>
<keyword evidence="8" id="KW-0195">Cyclin</keyword>
<dbReference type="EMBL" id="BEXD01003822">
    <property type="protein sequence ID" value="GBC02307.1"/>
    <property type="molecule type" value="Genomic_DNA"/>
</dbReference>
<dbReference type="SUPFAM" id="SSF53774">
    <property type="entry name" value="Glutaminase/Asparaginase"/>
    <property type="match status" value="1"/>
</dbReference>
<dbReference type="InterPro" id="IPR036152">
    <property type="entry name" value="Asp/glu_Ase-like_sf"/>
</dbReference>
<comment type="caution">
    <text evidence="11">The sequence shown here is derived from an EMBL/GenBank/DDBJ whole genome shotgun (WGS) entry which is preliminary data.</text>
</comment>
<keyword evidence="4 6" id="KW-0040">ANK repeat</keyword>
<feature type="domain" description="Cyclin-like" evidence="10">
    <location>
        <begin position="985"/>
        <end position="1070"/>
    </location>
</feature>
<dbReference type="PANTHER" id="PTHR11707">
    <property type="entry name" value="L-ASPARAGINASE"/>
    <property type="match status" value="1"/>
</dbReference>
<feature type="region of interest" description="Disordered" evidence="9">
    <location>
        <begin position="55"/>
        <end position="96"/>
    </location>
</feature>
<protein>
    <recommendedName>
        <fullName evidence="1">asparaginase</fullName>
        <ecNumber evidence="1">3.5.1.1</ecNumber>
    </recommendedName>
</protein>
<feature type="domain" description="Cyclin-like" evidence="10">
    <location>
        <begin position="869"/>
        <end position="972"/>
    </location>
</feature>
<dbReference type="Gene3D" id="3.40.50.1170">
    <property type="entry name" value="L-asparaginase, N-terminal domain"/>
    <property type="match status" value="1"/>
</dbReference>
<evidence type="ECO:0000256" key="3">
    <source>
        <dbReference type="ARBA" id="ARBA00022801"/>
    </source>
</evidence>
<dbReference type="PIRSF" id="PIRSF500176">
    <property type="entry name" value="L_ASNase"/>
    <property type="match status" value="1"/>
</dbReference>
<dbReference type="GO" id="GO:0009066">
    <property type="term" value="P:aspartate family amino acid metabolic process"/>
    <property type="evidence" value="ECO:0007669"/>
    <property type="project" value="UniProtKB-ARBA"/>
</dbReference>
<evidence type="ECO:0000256" key="7">
    <source>
        <dbReference type="PROSITE-ProRule" id="PRU10100"/>
    </source>
</evidence>
<evidence type="ECO:0000313" key="12">
    <source>
        <dbReference type="Proteomes" id="UP000247702"/>
    </source>
</evidence>
<evidence type="ECO:0000256" key="5">
    <source>
        <dbReference type="ARBA" id="ARBA00061199"/>
    </source>
</evidence>
<keyword evidence="12" id="KW-1185">Reference proteome</keyword>
<dbReference type="Pfam" id="PF17763">
    <property type="entry name" value="Asparaginase_C"/>
    <property type="match status" value="1"/>
</dbReference>
<keyword evidence="2" id="KW-0677">Repeat</keyword>
<dbReference type="Pfam" id="PF12796">
    <property type="entry name" value="Ank_2"/>
    <property type="match status" value="2"/>
</dbReference>
<proteinExistence type="inferred from homology"/>
<dbReference type="SFLD" id="SFLDS00057">
    <property type="entry name" value="Glutaminase/Asparaginase"/>
    <property type="match status" value="1"/>
</dbReference>
<dbReference type="InterPro" id="IPR036915">
    <property type="entry name" value="Cyclin-like_sf"/>
</dbReference>
<feature type="repeat" description="ANK" evidence="6">
    <location>
        <begin position="600"/>
        <end position="632"/>
    </location>
</feature>
<dbReference type="InterPro" id="IPR013763">
    <property type="entry name" value="Cyclin-like_dom"/>
</dbReference>
<dbReference type="InterPro" id="IPR006671">
    <property type="entry name" value="Cyclin_N"/>
</dbReference>
<dbReference type="InterPro" id="IPR037152">
    <property type="entry name" value="L-asparaginase_N_sf"/>
</dbReference>